<sequence length="169" mass="19503">MRVTLEDAQQIAQKLTAATPSIHHVELFGSVLRDGSGNDADLVLIVDEDISRQWWTDMGHELRVRMGTRWLPLRRFIKTYLAWLDTMSIHGRKHRRIARASELLGVDIEKLATEYKSGMMLDIFLFPETWRTEKIPNTSVLCSLADVICNHEETRVFLERTARSAVRLV</sequence>
<evidence type="ECO:0000313" key="1">
    <source>
        <dbReference type="EMBL" id="OGG65276.1"/>
    </source>
</evidence>
<accession>A0A1F6DV74</accession>
<comment type="caution">
    <text evidence="1">The sequence shown here is derived from an EMBL/GenBank/DDBJ whole genome shotgun (WGS) entry which is preliminary data.</text>
</comment>
<dbReference type="EMBL" id="MFLK01000053">
    <property type="protein sequence ID" value="OGG65276.1"/>
    <property type="molecule type" value="Genomic_DNA"/>
</dbReference>
<protein>
    <submittedName>
        <fullName evidence="1">Uncharacterized protein</fullName>
    </submittedName>
</protein>
<organism evidence="1 2">
    <name type="scientific">Candidatus Kaiserbacteria bacterium RIFCSPHIGHO2_02_FULL_55_20</name>
    <dbReference type="NCBI Taxonomy" id="1798497"/>
    <lineage>
        <taxon>Bacteria</taxon>
        <taxon>Candidatus Kaiseribacteriota</taxon>
    </lineage>
</organism>
<gene>
    <name evidence="1" type="ORF">A3D71_03480</name>
</gene>
<dbReference type="AlphaFoldDB" id="A0A1F6DV74"/>
<dbReference type="Proteomes" id="UP000177652">
    <property type="component" value="Unassembled WGS sequence"/>
</dbReference>
<evidence type="ECO:0000313" key="2">
    <source>
        <dbReference type="Proteomes" id="UP000177652"/>
    </source>
</evidence>
<reference evidence="1 2" key="1">
    <citation type="journal article" date="2016" name="Nat. Commun.">
        <title>Thousands of microbial genomes shed light on interconnected biogeochemical processes in an aquifer system.</title>
        <authorList>
            <person name="Anantharaman K."/>
            <person name="Brown C.T."/>
            <person name="Hug L.A."/>
            <person name="Sharon I."/>
            <person name="Castelle C.J."/>
            <person name="Probst A.J."/>
            <person name="Thomas B.C."/>
            <person name="Singh A."/>
            <person name="Wilkins M.J."/>
            <person name="Karaoz U."/>
            <person name="Brodie E.L."/>
            <person name="Williams K.H."/>
            <person name="Hubbard S.S."/>
            <person name="Banfield J.F."/>
        </authorList>
    </citation>
    <scope>NUCLEOTIDE SEQUENCE [LARGE SCALE GENOMIC DNA]</scope>
</reference>
<name>A0A1F6DV74_9BACT</name>
<dbReference type="STRING" id="1798497.A3D71_03480"/>
<proteinExistence type="predicted"/>